<keyword evidence="8" id="KW-0456">Lyase</keyword>
<evidence type="ECO:0000256" key="1">
    <source>
        <dbReference type="ARBA" id="ARBA00001966"/>
    </source>
</evidence>
<dbReference type="InterPro" id="IPR010722">
    <property type="entry name" value="BATS_dom"/>
</dbReference>
<name>A0A1I3A2U6_9SPHI</name>
<dbReference type="SFLD" id="SFLDS00029">
    <property type="entry name" value="Radical_SAM"/>
    <property type="match status" value="1"/>
</dbReference>
<dbReference type="InterPro" id="IPR013785">
    <property type="entry name" value="Aldolase_TIM"/>
</dbReference>
<dbReference type="InterPro" id="IPR007197">
    <property type="entry name" value="rSAM"/>
</dbReference>
<feature type="domain" description="Radical SAM core" evidence="7">
    <location>
        <begin position="76"/>
        <end position="305"/>
    </location>
</feature>
<gene>
    <name evidence="8" type="ORF">SAMN04489864_11279</name>
</gene>
<accession>A0A1I3A2U6</accession>
<dbReference type="InterPro" id="IPR058240">
    <property type="entry name" value="rSAM_sf"/>
</dbReference>
<dbReference type="STRING" id="414048.SAMN04489864_11279"/>
<sequence length="378" mass="43487">MVLKKENTFTELFATHDWQTVKSSIYSKTSRDVERALSASNRSLEDFKALISPAAAPYLEQMANLSQQLTQKRFGKVIQMYVPLYLSNECNNICTYCGFSYDNKVRRKTLSSIEIMEEVAVIKKMGYDHVLLVTGEANQSVHIDYFRKVLKLLKPHFSQISMEVQPLELAEYVELRTLGLNTVLVYQETYHQDYYKKHHPKGKKANFQYRLTTPDRLGRAGIHKMGLGVLIGLEDWRTDSFFTALHLSYLEKHYWQSKYSVSFPRLRPFSGGLAPKVTMSDRELVQLICAYRIFNEEVELSISTRETQIFRDHIIKLGITSMSAGSKTNPGGYAVEPQSLEQFEISDERTAAEIAQMITNQGYEAVWKDWDVNLATTH</sequence>
<dbReference type="PROSITE" id="PS51918">
    <property type="entry name" value="RADICAL_SAM"/>
    <property type="match status" value="1"/>
</dbReference>
<protein>
    <submittedName>
        <fullName evidence="8">Tyrosine lyase ThiH</fullName>
    </submittedName>
</protein>
<dbReference type="SFLD" id="SFLDF00301">
    <property type="entry name" value="2-iminoacetate_synthase_(ThiH)"/>
    <property type="match status" value="1"/>
</dbReference>
<dbReference type="GO" id="GO:0051539">
    <property type="term" value="F:4 iron, 4 sulfur cluster binding"/>
    <property type="evidence" value="ECO:0007669"/>
    <property type="project" value="UniProtKB-KW"/>
</dbReference>
<dbReference type="InterPro" id="IPR034428">
    <property type="entry name" value="ThiH/NoCL/HydG-like"/>
</dbReference>
<dbReference type="RefSeq" id="WP_090997311.1">
    <property type="nucleotide sequence ID" value="NZ_FOPP01000012.1"/>
</dbReference>
<evidence type="ECO:0000256" key="3">
    <source>
        <dbReference type="ARBA" id="ARBA00022691"/>
    </source>
</evidence>
<dbReference type="AlphaFoldDB" id="A0A1I3A2U6"/>
<keyword evidence="3" id="KW-0949">S-adenosyl-L-methionine</keyword>
<dbReference type="PANTHER" id="PTHR43583:SF1">
    <property type="entry name" value="2-IMINOACETATE SYNTHASE"/>
    <property type="match status" value="1"/>
</dbReference>
<evidence type="ECO:0000256" key="6">
    <source>
        <dbReference type="ARBA" id="ARBA00023014"/>
    </source>
</evidence>
<dbReference type="SFLD" id="SFLDG01081">
    <property type="entry name" value="cleavage_of_the_Ca-Cb_bond_in"/>
    <property type="match status" value="1"/>
</dbReference>
<reference evidence="8 9" key="1">
    <citation type="submission" date="2016-10" db="EMBL/GenBank/DDBJ databases">
        <authorList>
            <person name="de Groot N.N."/>
        </authorList>
    </citation>
    <scope>NUCLEOTIDE SEQUENCE [LARGE SCALE GENOMIC DNA]</scope>
    <source>
        <strain evidence="8 9">DSM 18684</strain>
    </source>
</reference>
<keyword evidence="5" id="KW-0408">Iron</keyword>
<evidence type="ECO:0000313" key="9">
    <source>
        <dbReference type="Proteomes" id="UP000199666"/>
    </source>
</evidence>
<dbReference type="Pfam" id="PF06968">
    <property type="entry name" value="BATS"/>
    <property type="match status" value="1"/>
</dbReference>
<evidence type="ECO:0000259" key="7">
    <source>
        <dbReference type="PROSITE" id="PS51918"/>
    </source>
</evidence>
<comment type="cofactor">
    <cofactor evidence="1">
        <name>[4Fe-4S] cluster</name>
        <dbReference type="ChEBI" id="CHEBI:49883"/>
    </cofactor>
</comment>
<keyword evidence="2" id="KW-0004">4Fe-4S</keyword>
<dbReference type="SFLD" id="SFLDG01060">
    <property type="entry name" value="BATS_domain_containing"/>
    <property type="match status" value="1"/>
</dbReference>
<proteinExistence type="predicted"/>
<keyword evidence="6" id="KW-0411">Iron-sulfur</keyword>
<dbReference type="SMART" id="SM00876">
    <property type="entry name" value="BATS"/>
    <property type="match status" value="1"/>
</dbReference>
<evidence type="ECO:0000256" key="4">
    <source>
        <dbReference type="ARBA" id="ARBA00022723"/>
    </source>
</evidence>
<dbReference type="GO" id="GO:0009228">
    <property type="term" value="P:thiamine biosynthetic process"/>
    <property type="evidence" value="ECO:0007669"/>
    <property type="project" value="InterPro"/>
</dbReference>
<dbReference type="EMBL" id="FOPP01000012">
    <property type="protein sequence ID" value="SFH43641.1"/>
    <property type="molecule type" value="Genomic_DNA"/>
</dbReference>
<dbReference type="Proteomes" id="UP000199666">
    <property type="component" value="Unassembled WGS sequence"/>
</dbReference>
<evidence type="ECO:0000313" key="8">
    <source>
        <dbReference type="EMBL" id="SFH43641.1"/>
    </source>
</evidence>
<dbReference type="CDD" id="cd01335">
    <property type="entry name" value="Radical_SAM"/>
    <property type="match status" value="1"/>
</dbReference>
<organism evidence="8 9">
    <name type="scientific">Pedobacter insulae</name>
    <dbReference type="NCBI Taxonomy" id="414048"/>
    <lineage>
        <taxon>Bacteria</taxon>
        <taxon>Pseudomonadati</taxon>
        <taxon>Bacteroidota</taxon>
        <taxon>Sphingobacteriia</taxon>
        <taxon>Sphingobacteriales</taxon>
        <taxon>Sphingobacteriaceae</taxon>
        <taxon>Pedobacter</taxon>
    </lineage>
</organism>
<evidence type="ECO:0000256" key="5">
    <source>
        <dbReference type="ARBA" id="ARBA00023004"/>
    </source>
</evidence>
<dbReference type="GO" id="GO:0016829">
    <property type="term" value="F:lyase activity"/>
    <property type="evidence" value="ECO:0007669"/>
    <property type="project" value="UniProtKB-KW"/>
</dbReference>
<dbReference type="Pfam" id="PF04055">
    <property type="entry name" value="Radical_SAM"/>
    <property type="match status" value="1"/>
</dbReference>
<dbReference type="PANTHER" id="PTHR43583">
    <property type="entry name" value="2-IMINOACETATE SYNTHASE"/>
    <property type="match status" value="1"/>
</dbReference>
<keyword evidence="4" id="KW-0479">Metal-binding</keyword>
<dbReference type="SUPFAM" id="SSF102114">
    <property type="entry name" value="Radical SAM enzymes"/>
    <property type="match status" value="1"/>
</dbReference>
<dbReference type="InterPro" id="IPR012726">
    <property type="entry name" value="ThiH"/>
</dbReference>
<dbReference type="OrthoDB" id="9801120at2"/>
<keyword evidence="9" id="KW-1185">Reference proteome</keyword>
<dbReference type="NCBIfam" id="TIGR02351">
    <property type="entry name" value="thiH"/>
    <property type="match status" value="1"/>
</dbReference>
<dbReference type="Gene3D" id="3.20.20.70">
    <property type="entry name" value="Aldolase class I"/>
    <property type="match status" value="1"/>
</dbReference>
<dbReference type="GO" id="GO:0005506">
    <property type="term" value="F:iron ion binding"/>
    <property type="evidence" value="ECO:0007669"/>
    <property type="project" value="InterPro"/>
</dbReference>
<evidence type="ECO:0000256" key="2">
    <source>
        <dbReference type="ARBA" id="ARBA00022485"/>
    </source>
</evidence>